<dbReference type="InterPro" id="IPR012349">
    <property type="entry name" value="Split_barrel_FMN-bd"/>
</dbReference>
<dbReference type="Proteomes" id="UP000076625">
    <property type="component" value="Unassembled WGS sequence"/>
</dbReference>
<dbReference type="InterPro" id="IPR009926">
    <property type="entry name" value="T3SS_YcgR_PilZN"/>
</dbReference>
<dbReference type="Gene3D" id="2.30.110.10">
    <property type="entry name" value="Electron Transport, Fmn-binding Protein, Chain A"/>
    <property type="match status" value="1"/>
</dbReference>
<evidence type="ECO:0000256" key="4">
    <source>
        <dbReference type="HAMAP-Rule" id="MF_01457"/>
    </source>
</evidence>
<dbReference type="GO" id="GO:0009425">
    <property type="term" value="C:bacterial-type flagellum basal body"/>
    <property type="evidence" value="ECO:0007669"/>
    <property type="project" value="UniProtKB-SubCell"/>
</dbReference>
<keyword evidence="7" id="KW-0282">Flagellum</keyword>
<keyword evidence="2 4" id="KW-0547">Nucleotide-binding</keyword>
<dbReference type="GO" id="GO:0071945">
    <property type="term" value="P:regulation of bacterial-type flagellum-dependent cell motility by regulation of motor speed"/>
    <property type="evidence" value="ECO:0007669"/>
    <property type="project" value="UniProtKB-UniRule"/>
</dbReference>
<dbReference type="OrthoDB" id="5572581at2"/>
<keyword evidence="3 4" id="KW-0975">Bacterial flagellum</keyword>
<dbReference type="GO" id="GO:0035438">
    <property type="term" value="F:cyclic-di-GMP binding"/>
    <property type="evidence" value="ECO:0007669"/>
    <property type="project" value="UniProtKB-UniRule"/>
</dbReference>
<organism evidence="7 8">
    <name type="scientific">Crenobacter luteus</name>
    <dbReference type="NCBI Taxonomy" id="1452487"/>
    <lineage>
        <taxon>Bacteria</taxon>
        <taxon>Pseudomonadati</taxon>
        <taxon>Pseudomonadota</taxon>
        <taxon>Betaproteobacteria</taxon>
        <taxon>Neisseriales</taxon>
        <taxon>Neisseriaceae</taxon>
        <taxon>Crenobacter</taxon>
    </lineage>
</organism>
<dbReference type="HAMAP" id="MF_01457">
    <property type="entry name" value="YcgR"/>
    <property type="match status" value="1"/>
</dbReference>
<dbReference type="STRING" id="1452487.AVW16_09050"/>
<feature type="domain" description="PilZ" evidence="5">
    <location>
        <begin position="133"/>
        <end position="247"/>
    </location>
</feature>
<dbReference type="Pfam" id="PF07238">
    <property type="entry name" value="PilZ"/>
    <property type="match status" value="1"/>
</dbReference>
<evidence type="ECO:0000259" key="5">
    <source>
        <dbReference type="Pfam" id="PF07238"/>
    </source>
</evidence>
<comment type="similarity">
    <text evidence="4">Belongs to the YcgR family.</text>
</comment>
<feature type="domain" description="Type III secretion system flagellar brake protein YcgR PilZN" evidence="6">
    <location>
        <begin position="25"/>
        <end position="130"/>
    </location>
</feature>
<comment type="caution">
    <text evidence="7">The sequence shown here is derived from an EMBL/GenBank/DDBJ whole genome shotgun (WGS) entry which is preliminary data.</text>
</comment>
<evidence type="ECO:0000256" key="2">
    <source>
        <dbReference type="ARBA" id="ARBA00022741"/>
    </source>
</evidence>
<dbReference type="Pfam" id="PF07317">
    <property type="entry name" value="PilZN"/>
    <property type="match status" value="1"/>
</dbReference>
<evidence type="ECO:0000256" key="3">
    <source>
        <dbReference type="ARBA" id="ARBA00023143"/>
    </source>
</evidence>
<keyword evidence="7" id="KW-0966">Cell projection</keyword>
<dbReference type="GO" id="GO:0071973">
    <property type="term" value="P:bacterial-type flagellum-dependent cell motility"/>
    <property type="evidence" value="ECO:0007669"/>
    <property type="project" value="UniProtKB-UniRule"/>
</dbReference>
<keyword evidence="8" id="KW-1185">Reference proteome</keyword>
<sequence>MPLKASIVNEASRPAAPGSLDLSRYTLNAPVEIAHHLKTIAQAGPMVTVFSNRGRTFILTRLLEVDAKAGVLVFDWGSNPETNRQLLESERNVFVCSPEGVKTQFVTGAAREVRHEERQAFAVDLPEQVVKLQRREYFRIQTPVAHPLVCRIEDFPGGAVELALYDISLGGVALWLPTADAPGFELGQRYARCQIALPGVGVLDVALEVRHHLTVQQRNGNEAKRVGCYFLDPRPAMETLVQRYVAQLERERRALSR</sequence>
<protein>
    <recommendedName>
        <fullName evidence="4">Flagellar brake protein YcgR</fullName>
    </recommendedName>
    <alternativeName>
        <fullName evidence="4">Cyclic di-GMP binding protein YcgR</fullName>
    </alternativeName>
</protein>
<comment type="subunit">
    <text evidence="4">Monomer. Interacts with the flagellar basal bodies.</text>
</comment>
<comment type="subcellular location">
    <subcellularLocation>
        <location evidence="4">Bacterial flagellum basal body</location>
    </subcellularLocation>
</comment>
<evidence type="ECO:0000313" key="8">
    <source>
        <dbReference type="Proteomes" id="UP000076625"/>
    </source>
</evidence>
<dbReference type="AlphaFoldDB" id="A0A165FHK3"/>
<reference evidence="8" key="1">
    <citation type="submission" date="2016-01" db="EMBL/GenBank/DDBJ databases">
        <title>Draft genome of Chromobacterium sp. F49.</title>
        <authorList>
            <person name="Hong K.W."/>
        </authorList>
    </citation>
    <scope>NUCLEOTIDE SEQUENCE [LARGE SCALE GENOMIC DNA]</scope>
    <source>
        <strain evidence="8">CN10</strain>
    </source>
</reference>
<evidence type="ECO:0000259" key="6">
    <source>
        <dbReference type="Pfam" id="PF07317"/>
    </source>
</evidence>
<evidence type="ECO:0000313" key="7">
    <source>
        <dbReference type="EMBL" id="KZE33299.1"/>
    </source>
</evidence>
<dbReference type="InterPro" id="IPR009875">
    <property type="entry name" value="PilZ_domain"/>
</dbReference>
<dbReference type="EMBL" id="LQQU01000015">
    <property type="protein sequence ID" value="KZE33299.1"/>
    <property type="molecule type" value="Genomic_DNA"/>
</dbReference>
<dbReference type="Gene3D" id="2.40.10.220">
    <property type="entry name" value="predicted glycosyltransferase like domains"/>
    <property type="match status" value="1"/>
</dbReference>
<keyword evidence="1 4" id="KW-0973">c-di-GMP</keyword>
<gene>
    <name evidence="4" type="primary">ycgR</name>
    <name evidence="7" type="ORF">AVW16_09050</name>
</gene>
<name>A0A165FHK3_9NEIS</name>
<accession>A0A165FHK3</accession>
<keyword evidence="7" id="KW-0969">Cilium</keyword>
<evidence type="ECO:0000256" key="1">
    <source>
        <dbReference type="ARBA" id="ARBA00022636"/>
    </source>
</evidence>
<comment type="function">
    <text evidence="4">Acts as a flagellar brake, regulating swimming and swarming in a bis-(3'-5') cyclic diguanylic acid (c-di-GMP)-dependent manner. Binds 1 c-di-GMP dimer per subunit. Increasing levels of c-di-GMP lead to decreased motility.</text>
</comment>
<proteinExistence type="inferred from homology"/>
<dbReference type="InterPro" id="IPR023787">
    <property type="entry name" value="T3SS_YcgR"/>
</dbReference>